<dbReference type="CDD" id="cd05907">
    <property type="entry name" value="VL_LC_FACS_like"/>
    <property type="match status" value="1"/>
</dbReference>
<comment type="caution">
    <text evidence="8">The sequence shown here is derived from an EMBL/GenBank/DDBJ whole genome shotgun (WGS) entry which is preliminary data.</text>
</comment>
<keyword evidence="2" id="KW-0436">Ligase</keyword>
<dbReference type="InterPro" id="IPR042099">
    <property type="entry name" value="ANL_N_sf"/>
</dbReference>
<name>A0ABP4RTZ0_9ACTN</name>
<dbReference type="Pfam" id="PF23562">
    <property type="entry name" value="AMP-binding_C_3"/>
    <property type="match status" value="1"/>
</dbReference>
<evidence type="ECO:0000256" key="1">
    <source>
        <dbReference type="ARBA" id="ARBA00006432"/>
    </source>
</evidence>
<keyword evidence="3" id="KW-0276">Fatty acid metabolism</keyword>
<dbReference type="SUPFAM" id="SSF56801">
    <property type="entry name" value="Acetyl-CoA synthetase-like"/>
    <property type="match status" value="1"/>
</dbReference>
<proteinExistence type="inferred from homology"/>
<evidence type="ECO:0000256" key="4">
    <source>
        <dbReference type="ARBA" id="ARBA00023098"/>
    </source>
</evidence>
<evidence type="ECO:0000313" key="9">
    <source>
        <dbReference type="Proteomes" id="UP001500064"/>
    </source>
</evidence>
<dbReference type="PANTHER" id="PTHR43272">
    <property type="entry name" value="LONG-CHAIN-FATTY-ACID--COA LIGASE"/>
    <property type="match status" value="1"/>
</dbReference>
<dbReference type="PROSITE" id="PS00455">
    <property type="entry name" value="AMP_BINDING"/>
    <property type="match status" value="1"/>
</dbReference>
<evidence type="ECO:0000259" key="7">
    <source>
        <dbReference type="Pfam" id="PF00501"/>
    </source>
</evidence>
<dbReference type="Pfam" id="PF00501">
    <property type="entry name" value="AMP-binding"/>
    <property type="match status" value="1"/>
</dbReference>
<keyword evidence="9" id="KW-1185">Reference proteome</keyword>
<comment type="similarity">
    <text evidence="1">Belongs to the ATP-dependent AMP-binding enzyme family.</text>
</comment>
<organism evidence="8 9">
    <name type="scientific">Nonomuraea maheshkhaliensis</name>
    <dbReference type="NCBI Taxonomy" id="419590"/>
    <lineage>
        <taxon>Bacteria</taxon>
        <taxon>Bacillati</taxon>
        <taxon>Actinomycetota</taxon>
        <taxon>Actinomycetes</taxon>
        <taxon>Streptosporangiales</taxon>
        <taxon>Streptosporangiaceae</taxon>
        <taxon>Nonomuraea</taxon>
    </lineage>
</organism>
<evidence type="ECO:0000313" key="8">
    <source>
        <dbReference type="EMBL" id="GAA1657962.1"/>
    </source>
</evidence>
<sequence length="624" mass="67743">MRPADHLATAASAGATHRLGRRRGPRVGANTLWRSGMSSIPSLLRDRIAATPDAEAYRVPAGDGWTSLSWREVDERVRGLALGLAELGAGPGTRVSILCSTRLEWILCDLAVLATGAATTTIYPSNTAAESAFVITDSGSTIVIAENDDQVAKLASVRKELPDVTHVIVIDGSPGEDGWVITLDSVSRDAAASGRDYDAMVDAIAQDDLATLIYTSGTTGRPKGVELTHDNWLYTGQAVRELDLISPDDLHFLWLPLSHSFGKLLEVVMIDLGVPTVIDGRLDKIAENLGVVRPTLMAAAPRIFEKIHNTVVANMHREGGLKLRIFAWARATGLRVSRARQRGAELPITMRAEYALADRLVFAKLRERFGGRIRLFISGAAPLSQDIAEFFDAAGLTIYEGYGLTESSAGSFLNRPESVKFGTVGPPFPGTEVRIADDGEILIGGRGIMRGYHGLPEETAAALQDGWLHTGDIGEVDEAGRLRITDRKKELIKTSGGKYVAPTYLEGRIKAACPYASHVFVHGDRRNYVTALITLDMDVAGPWARAESLPDDPEKLREHPRMREEVRKAIDQVNAGEASYATVKKFAILAADFAVETGELTPSLKIKRKVVEERNAEVLDSFYT</sequence>
<dbReference type="PANTHER" id="PTHR43272:SF32">
    <property type="entry name" value="AMP-DEPENDENT SYNTHETASE_LIGASE DOMAIN-CONTAINING PROTEIN"/>
    <property type="match status" value="1"/>
</dbReference>
<evidence type="ECO:0000256" key="2">
    <source>
        <dbReference type="ARBA" id="ARBA00022598"/>
    </source>
</evidence>
<gene>
    <name evidence="8" type="ORF">GCM10009733_064560</name>
</gene>
<dbReference type="InterPro" id="IPR000873">
    <property type="entry name" value="AMP-dep_synth/lig_dom"/>
</dbReference>
<feature type="domain" description="AMP-dependent synthetase/ligase" evidence="7">
    <location>
        <begin position="45"/>
        <end position="453"/>
    </location>
</feature>
<evidence type="ECO:0000256" key="5">
    <source>
        <dbReference type="ARBA" id="ARBA00032875"/>
    </source>
</evidence>
<dbReference type="EMBL" id="BAAAMU010000057">
    <property type="protein sequence ID" value="GAA1657962.1"/>
    <property type="molecule type" value="Genomic_DNA"/>
</dbReference>
<protein>
    <recommendedName>
        <fullName evidence="5">Acyl-CoA synthetase</fullName>
    </recommendedName>
</protein>
<dbReference type="InterPro" id="IPR020845">
    <property type="entry name" value="AMP-binding_CS"/>
</dbReference>
<feature type="region of interest" description="Disordered" evidence="6">
    <location>
        <begin position="1"/>
        <end position="28"/>
    </location>
</feature>
<dbReference type="Gene3D" id="3.40.50.12780">
    <property type="entry name" value="N-terminal domain of ligase-like"/>
    <property type="match status" value="1"/>
</dbReference>
<evidence type="ECO:0000256" key="3">
    <source>
        <dbReference type="ARBA" id="ARBA00022832"/>
    </source>
</evidence>
<keyword evidence="4" id="KW-0443">Lipid metabolism</keyword>
<accession>A0ABP4RTZ0</accession>
<dbReference type="Proteomes" id="UP001500064">
    <property type="component" value="Unassembled WGS sequence"/>
</dbReference>
<reference evidence="9" key="1">
    <citation type="journal article" date="2019" name="Int. J. Syst. Evol. Microbiol.">
        <title>The Global Catalogue of Microorganisms (GCM) 10K type strain sequencing project: providing services to taxonomists for standard genome sequencing and annotation.</title>
        <authorList>
            <consortium name="The Broad Institute Genomics Platform"/>
            <consortium name="The Broad Institute Genome Sequencing Center for Infectious Disease"/>
            <person name="Wu L."/>
            <person name="Ma J."/>
        </authorList>
    </citation>
    <scope>NUCLEOTIDE SEQUENCE [LARGE SCALE GENOMIC DNA]</scope>
    <source>
        <strain evidence="9">JCM 13929</strain>
    </source>
</reference>
<evidence type="ECO:0000256" key="6">
    <source>
        <dbReference type="SAM" id="MobiDB-lite"/>
    </source>
</evidence>